<keyword evidence="5 6" id="KW-0456">Lyase</keyword>
<evidence type="ECO:0000256" key="6">
    <source>
        <dbReference type="HAMAP-Rule" id="MF_00076"/>
    </source>
</evidence>
<comment type="similarity">
    <text evidence="6 7">Belongs to the imidazoleglycerol-phosphate dehydratase family.</text>
</comment>
<dbReference type="InterPro" id="IPR000807">
    <property type="entry name" value="ImidazoleglycerolP_deHydtase"/>
</dbReference>
<dbReference type="NCBIfam" id="NF002114">
    <property type="entry name" value="PRK00951.2-4"/>
    <property type="match status" value="1"/>
</dbReference>
<dbReference type="InterPro" id="IPR020568">
    <property type="entry name" value="Ribosomal_Su5_D2-typ_SF"/>
</dbReference>
<dbReference type="GO" id="GO:0004424">
    <property type="term" value="F:imidazoleglycerol-phosphate dehydratase activity"/>
    <property type="evidence" value="ECO:0007669"/>
    <property type="project" value="UniProtKB-UniRule"/>
</dbReference>
<gene>
    <name evidence="6 8" type="primary">hisB</name>
    <name evidence="8" type="ORF">BWY73_00529</name>
</gene>
<keyword evidence="3 6" id="KW-0028">Amino-acid biosynthesis</keyword>
<dbReference type="PANTHER" id="PTHR23133:SF2">
    <property type="entry name" value="IMIDAZOLEGLYCEROL-PHOSPHATE DEHYDRATASE"/>
    <property type="match status" value="1"/>
</dbReference>
<sequence>MGRKAKVYRKTRETEIEVTLDLDGTGKAAVELELGFLKHMITAFAQHGLLDLSVRASGDLEVDEHHLTEDLGLVIGEALNQALGDKKGLRRFGFASVPMDESLVETSLDFSGRPFLALELPKLPRRKGYFEFADAREFLRALAQAGRITLHVECRRGDNQHHILEALFKSLGRAVRQAVELEPRLKGRIPSTKGTL</sequence>
<evidence type="ECO:0000256" key="1">
    <source>
        <dbReference type="ARBA" id="ARBA00005047"/>
    </source>
</evidence>
<dbReference type="FunFam" id="3.30.230.40:FF:000001">
    <property type="entry name" value="Imidazoleglycerol-phosphate dehydratase HisB"/>
    <property type="match status" value="1"/>
</dbReference>
<name>A0A1V5MIN6_UNCT6</name>
<comment type="catalytic activity">
    <reaction evidence="6 7">
        <text>D-erythro-1-(imidazol-4-yl)glycerol 3-phosphate = 3-(imidazol-4-yl)-2-oxopropyl phosphate + H2O</text>
        <dbReference type="Rhea" id="RHEA:11040"/>
        <dbReference type="ChEBI" id="CHEBI:15377"/>
        <dbReference type="ChEBI" id="CHEBI:57766"/>
        <dbReference type="ChEBI" id="CHEBI:58278"/>
        <dbReference type="EC" id="4.2.1.19"/>
    </reaction>
</comment>
<dbReference type="UniPathway" id="UPA00031">
    <property type="reaction ID" value="UER00011"/>
</dbReference>
<dbReference type="EC" id="4.2.1.19" evidence="6 7"/>
<evidence type="ECO:0000313" key="8">
    <source>
        <dbReference type="EMBL" id="OPZ93005.1"/>
    </source>
</evidence>
<evidence type="ECO:0000256" key="4">
    <source>
        <dbReference type="ARBA" id="ARBA00023102"/>
    </source>
</evidence>
<comment type="subcellular location">
    <subcellularLocation>
        <location evidence="6 7">Cytoplasm</location>
    </subcellularLocation>
</comment>
<dbReference type="PANTHER" id="PTHR23133">
    <property type="entry name" value="IMIDAZOLEGLYCEROL-PHOSPHATE DEHYDRATASE HIS7"/>
    <property type="match status" value="1"/>
</dbReference>
<organism evidence="8">
    <name type="scientific">candidate division TA06 bacterium ADurb.Bin417</name>
    <dbReference type="NCBI Taxonomy" id="1852828"/>
    <lineage>
        <taxon>Bacteria</taxon>
        <taxon>Bacteria division TA06</taxon>
    </lineage>
</organism>
<proteinExistence type="inferred from homology"/>
<dbReference type="Proteomes" id="UP000485484">
    <property type="component" value="Unassembled WGS sequence"/>
</dbReference>
<evidence type="ECO:0000256" key="7">
    <source>
        <dbReference type="RuleBase" id="RU000599"/>
    </source>
</evidence>
<protein>
    <recommendedName>
        <fullName evidence="2 6">Imidazoleglycerol-phosphate dehydratase</fullName>
        <shortName evidence="6">IGPD</shortName>
        <ecNumber evidence="6 7">4.2.1.19</ecNumber>
    </recommendedName>
</protein>
<dbReference type="NCBIfam" id="NF002111">
    <property type="entry name" value="PRK00951.2-1"/>
    <property type="match status" value="1"/>
</dbReference>
<dbReference type="GO" id="GO:0000105">
    <property type="term" value="P:L-histidine biosynthetic process"/>
    <property type="evidence" value="ECO:0007669"/>
    <property type="project" value="UniProtKB-UniRule"/>
</dbReference>
<evidence type="ECO:0000256" key="2">
    <source>
        <dbReference type="ARBA" id="ARBA00016664"/>
    </source>
</evidence>
<dbReference type="EMBL" id="MWAK01000051">
    <property type="protein sequence ID" value="OPZ93005.1"/>
    <property type="molecule type" value="Genomic_DNA"/>
</dbReference>
<dbReference type="Pfam" id="PF00475">
    <property type="entry name" value="IGPD"/>
    <property type="match status" value="1"/>
</dbReference>
<comment type="caution">
    <text evidence="8">The sequence shown here is derived from an EMBL/GenBank/DDBJ whole genome shotgun (WGS) entry which is preliminary data.</text>
</comment>
<dbReference type="AlphaFoldDB" id="A0A1V5MIN6"/>
<dbReference type="GO" id="GO:0005737">
    <property type="term" value="C:cytoplasm"/>
    <property type="evidence" value="ECO:0007669"/>
    <property type="project" value="UniProtKB-SubCell"/>
</dbReference>
<dbReference type="SUPFAM" id="SSF54211">
    <property type="entry name" value="Ribosomal protein S5 domain 2-like"/>
    <property type="match status" value="2"/>
</dbReference>
<dbReference type="FunFam" id="3.30.230.40:FF:000003">
    <property type="entry name" value="Imidazoleglycerol-phosphate dehydratase HisB"/>
    <property type="match status" value="1"/>
</dbReference>
<dbReference type="Gene3D" id="3.30.230.40">
    <property type="entry name" value="Imidazole glycerol phosphate dehydratase, domain 1"/>
    <property type="match status" value="2"/>
</dbReference>
<evidence type="ECO:0000256" key="3">
    <source>
        <dbReference type="ARBA" id="ARBA00022605"/>
    </source>
</evidence>
<dbReference type="PROSITE" id="PS00955">
    <property type="entry name" value="IGP_DEHYDRATASE_2"/>
    <property type="match status" value="1"/>
</dbReference>
<keyword evidence="6" id="KW-0963">Cytoplasm</keyword>
<reference evidence="8" key="1">
    <citation type="submission" date="2017-02" db="EMBL/GenBank/DDBJ databases">
        <title>Delving into the versatile metabolic prowess of the omnipresent phylum Bacteroidetes.</title>
        <authorList>
            <person name="Nobu M.K."/>
            <person name="Mei R."/>
            <person name="Narihiro T."/>
            <person name="Kuroda K."/>
            <person name="Liu W.-T."/>
        </authorList>
    </citation>
    <scope>NUCLEOTIDE SEQUENCE</scope>
    <source>
        <strain evidence="8">ADurb.Bin417</strain>
    </source>
</reference>
<keyword evidence="4 6" id="KW-0368">Histidine biosynthesis</keyword>
<dbReference type="HAMAP" id="MF_00076">
    <property type="entry name" value="HisB"/>
    <property type="match status" value="1"/>
</dbReference>
<accession>A0A1V5MIN6</accession>
<dbReference type="InterPro" id="IPR020565">
    <property type="entry name" value="ImidazoleglycerP_deHydtase_CS"/>
</dbReference>
<dbReference type="PROSITE" id="PS00954">
    <property type="entry name" value="IGP_DEHYDRATASE_1"/>
    <property type="match status" value="1"/>
</dbReference>
<comment type="pathway">
    <text evidence="1 6 7">Amino-acid biosynthesis; L-histidine biosynthesis; L-histidine from 5-phospho-alpha-D-ribose 1-diphosphate: step 6/9.</text>
</comment>
<dbReference type="CDD" id="cd07914">
    <property type="entry name" value="IGPD"/>
    <property type="match status" value="1"/>
</dbReference>
<evidence type="ECO:0000256" key="5">
    <source>
        <dbReference type="ARBA" id="ARBA00023239"/>
    </source>
</evidence>
<dbReference type="InterPro" id="IPR038494">
    <property type="entry name" value="IGPD_sf"/>
</dbReference>